<proteinExistence type="predicted"/>
<evidence type="ECO:0000256" key="4">
    <source>
        <dbReference type="ARBA" id="ARBA00023136"/>
    </source>
</evidence>
<evidence type="ECO:0000256" key="3">
    <source>
        <dbReference type="ARBA" id="ARBA00022989"/>
    </source>
</evidence>
<evidence type="ECO:0008006" key="8">
    <source>
        <dbReference type="Google" id="ProtNLM"/>
    </source>
</evidence>
<comment type="subcellular location">
    <subcellularLocation>
        <location evidence="1">Membrane</location>
        <topology evidence="1">Single-pass membrane protein</topology>
    </subcellularLocation>
</comment>
<sequence>MLVLSGCGDDGDGGRDASVPRVDAQLPPPPPATCDASGGSATVAPPELVASLSDRWHEGWLASPAIDDLDGDGENEIVLARSGRVLAFHLDGSIVLSFDVEGRVWSSPIVADVVPEHQGLEIAFAERARIHVIGSDGSELEGWPFAWRDELRSLGATDLDGDDRLELVAVTTSPLEGGGQRDIVIAVNEDATMVPGFPPNTTGASGCDDACYVTGGYDQNLALGDVTGDDVPEIFATQDNAYLSLHDATGRAFDCAPMFEDRTKFHGVRFLHDYAEAQQGYADEEDTANQAHFTNSAPAIVDVDGDGTRELVVLGSVQNASQEDRLRGVALWVVRPDGTRPDAWATPFHAPGYLAGLWDFDGENVVGATNQVSVADLFPDRAGPEFVFAGFDGRIHCVDARAQEVWQAEYTTSDRVLTAGVAIADLSGDGSPEIVFATYSPDADRSHLVVLAANGRELHRIALPDRGAMSVPTIADVDRDGDLEITVATKGGDDRAPHALVYTVEGSGTACLPWPTGRRTALRDGLVP</sequence>
<dbReference type="InterPro" id="IPR045232">
    <property type="entry name" value="FAM234"/>
</dbReference>
<evidence type="ECO:0000256" key="2">
    <source>
        <dbReference type="ARBA" id="ARBA00022692"/>
    </source>
</evidence>
<dbReference type="PANTHER" id="PTHR21419">
    <property type="match status" value="1"/>
</dbReference>
<keyword evidence="4" id="KW-0472">Membrane</keyword>
<organism evidence="6 7">
    <name type="scientific">Sandaracinus amylolyticus</name>
    <dbReference type="NCBI Taxonomy" id="927083"/>
    <lineage>
        <taxon>Bacteria</taxon>
        <taxon>Pseudomonadati</taxon>
        <taxon>Myxococcota</taxon>
        <taxon>Polyangia</taxon>
        <taxon>Polyangiales</taxon>
        <taxon>Sandaracinaceae</taxon>
        <taxon>Sandaracinus</taxon>
    </lineage>
</organism>
<gene>
    <name evidence="6" type="ORF">DB32_008756</name>
</gene>
<evidence type="ECO:0000256" key="1">
    <source>
        <dbReference type="ARBA" id="ARBA00004167"/>
    </source>
</evidence>
<keyword evidence="2" id="KW-0812">Transmembrane</keyword>
<accession>A0A0F6YN71</accession>
<evidence type="ECO:0000256" key="5">
    <source>
        <dbReference type="SAM" id="MobiDB-lite"/>
    </source>
</evidence>
<keyword evidence="3" id="KW-1133">Transmembrane helix</keyword>
<dbReference type="PANTHER" id="PTHR21419:SF30">
    <property type="entry name" value="IG-LIKE DOMAIN-CONTAINING PROTEIN"/>
    <property type="match status" value="1"/>
</dbReference>
<feature type="region of interest" description="Disordered" evidence="5">
    <location>
        <begin position="1"/>
        <end position="41"/>
    </location>
</feature>
<dbReference type="GO" id="GO:0016020">
    <property type="term" value="C:membrane"/>
    <property type="evidence" value="ECO:0007669"/>
    <property type="project" value="UniProtKB-SubCell"/>
</dbReference>
<dbReference type="SUPFAM" id="SSF69318">
    <property type="entry name" value="Integrin alpha N-terminal domain"/>
    <property type="match status" value="1"/>
</dbReference>
<dbReference type="InterPro" id="IPR028994">
    <property type="entry name" value="Integrin_alpha_N"/>
</dbReference>
<dbReference type="Proteomes" id="UP000034883">
    <property type="component" value="Chromosome"/>
</dbReference>
<dbReference type="EMBL" id="CP011125">
    <property type="protein sequence ID" value="AKF11607.1"/>
    <property type="molecule type" value="Genomic_DNA"/>
</dbReference>
<keyword evidence="7" id="KW-1185">Reference proteome</keyword>
<dbReference type="KEGG" id="samy:DB32_008756"/>
<evidence type="ECO:0000313" key="6">
    <source>
        <dbReference type="EMBL" id="AKF11607.1"/>
    </source>
</evidence>
<name>A0A0F6YN71_9BACT</name>
<evidence type="ECO:0000313" key="7">
    <source>
        <dbReference type="Proteomes" id="UP000034883"/>
    </source>
</evidence>
<dbReference type="STRING" id="927083.DB32_008756"/>
<reference evidence="6 7" key="1">
    <citation type="submission" date="2015-03" db="EMBL/GenBank/DDBJ databases">
        <title>Genome assembly of Sandaracinus amylolyticus DSM 53668.</title>
        <authorList>
            <person name="Sharma G."/>
            <person name="Subramanian S."/>
        </authorList>
    </citation>
    <scope>NUCLEOTIDE SEQUENCE [LARGE SCALE GENOMIC DNA]</scope>
    <source>
        <strain evidence="6 7">DSM 53668</strain>
    </source>
</reference>
<protein>
    <recommendedName>
        <fullName evidence="8">VCBS repeat-containing protein</fullName>
    </recommendedName>
</protein>
<dbReference type="AlphaFoldDB" id="A0A0F6YN71"/>